<reference evidence="2 3" key="1">
    <citation type="submission" date="2020-04" db="EMBL/GenBank/DDBJ databases">
        <title>Plant Genome Project.</title>
        <authorList>
            <person name="Zhang R.-G."/>
        </authorList>
    </citation>
    <scope>NUCLEOTIDE SEQUENCE [LARGE SCALE GENOMIC DNA]</scope>
    <source>
        <strain evidence="2">YNK0</strain>
        <tissue evidence="2">Leaf</tissue>
    </source>
</reference>
<dbReference type="Proteomes" id="UP000655225">
    <property type="component" value="Unassembled WGS sequence"/>
</dbReference>
<feature type="compositionally biased region" description="Low complexity" evidence="1">
    <location>
        <begin position="48"/>
        <end position="57"/>
    </location>
</feature>
<evidence type="ECO:0000313" key="2">
    <source>
        <dbReference type="EMBL" id="KAF8396203.1"/>
    </source>
</evidence>
<feature type="region of interest" description="Disordered" evidence="1">
    <location>
        <begin position="48"/>
        <end position="75"/>
    </location>
</feature>
<dbReference type="AlphaFoldDB" id="A0A834Z153"/>
<comment type="caution">
    <text evidence="2">The sequence shown here is derived from an EMBL/GenBank/DDBJ whole genome shotgun (WGS) entry which is preliminary data.</text>
</comment>
<gene>
    <name evidence="2" type="ORF">HHK36_017816</name>
</gene>
<proteinExistence type="predicted"/>
<accession>A0A834Z153</accession>
<protein>
    <submittedName>
        <fullName evidence="2">Uncharacterized protein</fullName>
    </submittedName>
</protein>
<sequence length="126" mass="14274">MVTADDSVWDEYLKDEIFARRTNIEDMRTNLEDLHEWDNPIRNEVLAPSAPLGASSSRLNNEARKKKKTRCEGSSDKLSAMNANLKFIAETINNTTAEGELVLWDEGQLEEEMTTEASLPIIDLFV</sequence>
<dbReference type="OrthoDB" id="640899at2759"/>
<organism evidence="2 3">
    <name type="scientific">Tetracentron sinense</name>
    <name type="common">Spur-leaf</name>
    <dbReference type="NCBI Taxonomy" id="13715"/>
    <lineage>
        <taxon>Eukaryota</taxon>
        <taxon>Viridiplantae</taxon>
        <taxon>Streptophyta</taxon>
        <taxon>Embryophyta</taxon>
        <taxon>Tracheophyta</taxon>
        <taxon>Spermatophyta</taxon>
        <taxon>Magnoliopsida</taxon>
        <taxon>Trochodendrales</taxon>
        <taxon>Trochodendraceae</taxon>
        <taxon>Tetracentron</taxon>
    </lineage>
</organism>
<dbReference type="EMBL" id="JABCRI010000012">
    <property type="protein sequence ID" value="KAF8396203.1"/>
    <property type="molecule type" value="Genomic_DNA"/>
</dbReference>
<evidence type="ECO:0000313" key="3">
    <source>
        <dbReference type="Proteomes" id="UP000655225"/>
    </source>
</evidence>
<name>A0A834Z153_TETSI</name>
<keyword evidence="3" id="KW-1185">Reference proteome</keyword>
<evidence type="ECO:0000256" key="1">
    <source>
        <dbReference type="SAM" id="MobiDB-lite"/>
    </source>
</evidence>